<comment type="caution">
    <text evidence="2">The sequence shown here is derived from an EMBL/GenBank/DDBJ whole genome shotgun (WGS) entry which is preliminary data.</text>
</comment>
<reference evidence="2" key="1">
    <citation type="submission" date="2021-02" db="EMBL/GenBank/DDBJ databases">
        <authorList>
            <person name="Nowell W R."/>
        </authorList>
    </citation>
    <scope>NUCLEOTIDE SEQUENCE</scope>
</reference>
<dbReference type="Proteomes" id="UP000663891">
    <property type="component" value="Unassembled WGS sequence"/>
</dbReference>
<proteinExistence type="predicted"/>
<name>A0A819IM96_9BILA</name>
<dbReference type="Proteomes" id="UP000663881">
    <property type="component" value="Unassembled WGS sequence"/>
</dbReference>
<evidence type="ECO:0000313" key="1">
    <source>
        <dbReference type="EMBL" id="CAF1452127.1"/>
    </source>
</evidence>
<dbReference type="EMBL" id="CAJOAY010002095">
    <property type="protein sequence ID" value="CAF3920254.1"/>
    <property type="molecule type" value="Genomic_DNA"/>
</dbReference>
<accession>A0A819IM96</accession>
<protein>
    <submittedName>
        <fullName evidence="2">Uncharacterized protein</fullName>
    </submittedName>
</protein>
<evidence type="ECO:0000313" key="2">
    <source>
        <dbReference type="EMBL" id="CAF3920254.1"/>
    </source>
</evidence>
<evidence type="ECO:0000313" key="3">
    <source>
        <dbReference type="Proteomes" id="UP000663881"/>
    </source>
</evidence>
<organism evidence="2 3">
    <name type="scientific">Adineta steineri</name>
    <dbReference type="NCBI Taxonomy" id="433720"/>
    <lineage>
        <taxon>Eukaryota</taxon>
        <taxon>Metazoa</taxon>
        <taxon>Spiralia</taxon>
        <taxon>Gnathifera</taxon>
        <taxon>Rotifera</taxon>
        <taxon>Eurotatoria</taxon>
        <taxon>Bdelloidea</taxon>
        <taxon>Adinetida</taxon>
        <taxon>Adinetidae</taxon>
        <taxon>Adineta</taxon>
    </lineage>
</organism>
<gene>
    <name evidence="2" type="ORF">OKA104_LOCUS25229</name>
    <name evidence="1" type="ORF">VCS650_LOCUS39539</name>
</gene>
<dbReference type="EMBL" id="CAJNON010001322">
    <property type="protein sequence ID" value="CAF1452127.1"/>
    <property type="molecule type" value="Genomic_DNA"/>
</dbReference>
<dbReference type="AlphaFoldDB" id="A0A819IM96"/>
<sequence>MIPAWFKRVLHLHRHSFNLEKHRKQFQRNYQRPILANNYNSDVSYDQEYASSINDYSAAHTMDSNSIDHHQHHSHDHCIYHEEGNACGGNSTCATSDHS</sequence>